<protein>
    <submittedName>
        <fullName evidence="2">Transcriptional regulator</fullName>
    </submittedName>
</protein>
<dbReference type="RefSeq" id="WP_126552906.1">
    <property type="nucleotide sequence ID" value="NZ_BIFS01000001.1"/>
</dbReference>
<keyword evidence="3" id="KW-1185">Reference proteome</keyword>
<dbReference type="CDD" id="cd00093">
    <property type="entry name" value="HTH_XRE"/>
    <property type="match status" value="1"/>
</dbReference>
<organism evidence="2 3">
    <name type="scientific">Dictyobacter kobayashii</name>
    <dbReference type="NCBI Taxonomy" id="2014872"/>
    <lineage>
        <taxon>Bacteria</taxon>
        <taxon>Bacillati</taxon>
        <taxon>Chloroflexota</taxon>
        <taxon>Ktedonobacteria</taxon>
        <taxon>Ktedonobacterales</taxon>
        <taxon>Dictyobacteraceae</taxon>
        <taxon>Dictyobacter</taxon>
    </lineage>
</organism>
<dbReference type="Pfam" id="PF13560">
    <property type="entry name" value="HTH_31"/>
    <property type="match status" value="1"/>
</dbReference>
<dbReference type="AlphaFoldDB" id="A0A402AQC1"/>
<dbReference type="PANTHER" id="PTHR35010">
    <property type="entry name" value="BLL4672 PROTEIN-RELATED"/>
    <property type="match status" value="1"/>
</dbReference>
<dbReference type="InterPro" id="IPR041413">
    <property type="entry name" value="MLTR_LBD"/>
</dbReference>
<dbReference type="Gene3D" id="3.30.450.180">
    <property type="match status" value="1"/>
</dbReference>
<accession>A0A402AQC1</accession>
<dbReference type="SMART" id="SM00530">
    <property type="entry name" value="HTH_XRE"/>
    <property type="match status" value="1"/>
</dbReference>
<dbReference type="PANTHER" id="PTHR35010:SF2">
    <property type="entry name" value="BLL4672 PROTEIN"/>
    <property type="match status" value="1"/>
</dbReference>
<proteinExistence type="predicted"/>
<evidence type="ECO:0000313" key="3">
    <source>
        <dbReference type="Proteomes" id="UP000287188"/>
    </source>
</evidence>
<comment type="caution">
    <text evidence="2">The sequence shown here is derived from an EMBL/GenBank/DDBJ whole genome shotgun (WGS) entry which is preliminary data.</text>
</comment>
<dbReference type="EMBL" id="BIFS01000001">
    <property type="protein sequence ID" value="GCE21317.1"/>
    <property type="molecule type" value="Genomic_DNA"/>
</dbReference>
<name>A0A402AQC1_9CHLR</name>
<evidence type="ECO:0000313" key="2">
    <source>
        <dbReference type="EMBL" id="GCE21317.1"/>
    </source>
</evidence>
<dbReference type="InterPro" id="IPR001387">
    <property type="entry name" value="Cro/C1-type_HTH"/>
</dbReference>
<dbReference type="GO" id="GO:0003677">
    <property type="term" value="F:DNA binding"/>
    <property type="evidence" value="ECO:0007669"/>
    <property type="project" value="InterPro"/>
</dbReference>
<feature type="domain" description="HTH cro/C1-type" evidence="1">
    <location>
        <begin position="14"/>
        <end position="86"/>
    </location>
</feature>
<dbReference type="SUPFAM" id="SSF47413">
    <property type="entry name" value="lambda repressor-like DNA-binding domains"/>
    <property type="match status" value="1"/>
</dbReference>
<dbReference type="OrthoDB" id="4790304at2"/>
<dbReference type="Gene3D" id="1.10.260.40">
    <property type="entry name" value="lambda repressor-like DNA-binding domains"/>
    <property type="match status" value="1"/>
</dbReference>
<dbReference type="Pfam" id="PF17765">
    <property type="entry name" value="MLTR_LBD"/>
    <property type="match status" value="1"/>
</dbReference>
<gene>
    <name evidence="2" type="ORF">KDK_51170</name>
</gene>
<dbReference type="InterPro" id="IPR010982">
    <property type="entry name" value="Lambda_DNA-bd_dom_sf"/>
</dbReference>
<evidence type="ECO:0000259" key="1">
    <source>
        <dbReference type="SMART" id="SM00530"/>
    </source>
</evidence>
<dbReference type="Proteomes" id="UP000287188">
    <property type="component" value="Unassembled WGS sequence"/>
</dbReference>
<sequence length="284" mass="32418">MIDETKRRAQLADFLKTRRARLRPEQLGLPIVGRRRTPGLRRDEVAQLAGIGVSWYTWLEQGRAITVSDQVLESLSRVLQLDEAERRHLYILARDVMPVPAETDQPPHSIQMVLDALGNSPAYLLDAHLNIVAWNASAARVFGDFSQQSGRDRNIVWQIFTHPEQHKLMVQWETAAQRAIMSFRAVSDQHAGEPWCEQLISDLKQASPEFRRWWAQHDIQWTCDPHHQKELNHPRVGSLLLSGTTLVDQDAPTFKLAIFTSCTPDTEAKLATLAQTERAYAQVY</sequence>
<reference evidence="3" key="1">
    <citation type="submission" date="2018-12" db="EMBL/GenBank/DDBJ databases">
        <title>Tengunoibacter tsumagoiensis gen. nov., sp. nov., Dictyobacter kobayashii sp. nov., D. alpinus sp. nov., and D. joshuensis sp. nov. and description of Dictyobacteraceae fam. nov. within the order Ktedonobacterales isolated from Tengu-no-mugimeshi.</title>
        <authorList>
            <person name="Wang C.M."/>
            <person name="Zheng Y."/>
            <person name="Sakai Y."/>
            <person name="Toyoda A."/>
            <person name="Minakuchi Y."/>
            <person name="Abe K."/>
            <person name="Yokota A."/>
            <person name="Yabe S."/>
        </authorList>
    </citation>
    <scope>NUCLEOTIDE SEQUENCE [LARGE SCALE GENOMIC DNA]</scope>
    <source>
        <strain evidence="3">Uno11</strain>
    </source>
</reference>